<evidence type="ECO:0000313" key="6">
    <source>
        <dbReference type="EMBL" id="MBB0242867.1"/>
    </source>
</evidence>
<reference evidence="7" key="1">
    <citation type="submission" date="2019-10" db="EMBL/GenBank/DDBJ databases">
        <title>Streptomyces sp. nov., a novel actinobacterium isolated from alkaline environment.</title>
        <authorList>
            <person name="Golinska P."/>
        </authorList>
    </citation>
    <scope>NUCLEOTIDE SEQUENCE [LARGE SCALE GENOMIC DNA]</scope>
    <source>
        <strain evidence="7">DSM 42118</strain>
    </source>
</reference>
<dbReference type="InterPro" id="IPR001647">
    <property type="entry name" value="HTH_TetR"/>
</dbReference>
<name>A0A7W3T9Z8_9ACTN</name>
<dbReference type="Gene3D" id="1.10.357.10">
    <property type="entry name" value="Tetracycline Repressor, domain 2"/>
    <property type="match status" value="1"/>
</dbReference>
<evidence type="ECO:0000256" key="1">
    <source>
        <dbReference type="ARBA" id="ARBA00023015"/>
    </source>
</evidence>
<dbReference type="AlphaFoldDB" id="A0A7W3T9Z8"/>
<feature type="domain" description="HTH tetR-type" evidence="5">
    <location>
        <begin position="1"/>
        <end position="61"/>
    </location>
</feature>
<feature type="DNA-binding region" description="H-T-H motif" evidence="4">
    <location>
        <begin position="24"/>
        <end position="43"/>
    </location>
</feature>
<evidence type="ECO:0000256" key="3">
    <source>
        <dbReference type="ARBA" id="ARBA00023163"/>
    </source>
</evidence>
<keyword evidence="1" id="KW-0805">Transcription regulation</keyword>
<evidence type="ECO:0000256" key="2">
    <source>
        <dbReference type="ARBA" id="ARBA00023125"/>
    </source>
</evidence>
<dbReference type="PANTHER" id="PTHR30055:SF234">
    <property type="entry name" value="HTH-TYPE TRANSCRIPTIONAL REGULATOR BETI"/>
    <property type="match status" value="1"/>
</dbReference>
<proteinExistence type="predicted"/>
<dbReference type="GO" id="GO:0000976">
    <property type="term" value="F:transcription cis-regulatory region binding"/>
    <property type="evidence" value="ECO:0007669"/>
    <property type="project" value="TreeGrafter"/>
</dbReference>
<keyword evidence="3" id="KW-0804">Transcription</keyword>
<accession>A0A7W3T9Z8</accession>
<dbReference type="InterPro" id="IPR036271">
    <property type="entry name" value="Tet_transcr_reg_TetR-rel_C_sf"/>
</dbReference>
<evidence type="ECO:0000256" key="4">
    <source>
        <dbReference type="PROSITE-ProRule" id="PRU00335"/>
    </source>
</evidence>
<dbReference type="InterPro" id="IPR050109">
    <property type="entry name" value="HTH-type_TetR-like_transc_reg"/>
</dbReference>
<dbReference type="SUPFAM" id="SSF46689">
    <property type="entry name" value="Homeodomain-like"/>
    <property type="match status" value="1"/>
</dbReference>
<dbReference type="EMBL" id="VKHT01000024">
    <property type="protein sequence ID" value="MBB0242867.1"/>
    <property type="molecule type" value="Genomic_DNA"/>
</dbReference>
<evidence type="ECO:0000259" key="5">
    <source>
        <dbReference type="PROSITE" id="PS50977"/>
    </source>
</evidence>
<dbReference type="Proteomes" id="UP000538929">
    <property type="component" value="Unassembled WGS sequence"/>
</dbReference>
<dbReference type="GO" id="GO:0003700">
    <property type="term" value="F:DNA-binding transcription factor activity"/>
    <property type="evidence" value="ECO:0007669"/>
    <property type="project" value="TreeGrafter"/>
</dbReference>
<evidence type="ECO:0000313" key="7">
    <source>
        <dbReference type="Proteomes" id="UP000538929"/>
    </source>
</evidence>
<keyword evidence="2 4" id="KW-0238">DNA-binding</keyword>
<comment type="caution">
    <text evidence="6">The sequence shown here is derived from an EMBL/GenBank/DDBJ whole genome shotgun (WGS) entry which is preliminary data.</text>
</comment>
<keyword evidence="7" id="KW-1185">Reference proteome</keyword>
<dbReference type="PROSITE" id="PS50977">
    <property type="entry name" value="HTH_TETR_2"/>
    <property type="match status" value="1"/>
</dbReference>
<organism evidence="6 7">
    <name type="scientific">Streptomyces alkaliphilus</name>
    <dbReference type="NCBI Taxonomy" id="1472722"/>
    <lineage>
        <taxon>Bacteria</taxon>
        <taxon>Bacillati</taxon>
        <taxon>Actinomycetota</taxon>
        <taxon>Actinomycetes</taxon>
        <taxon>Kitasatosporales</taxon>
        <taxon>Streptomycetaceae</taxon>
        <taxon>Streptomyces</taxon>
    </lineage>
</organism>
<dbReference type="PRINTS" id="PR00455">
    <property type="entry name" value="HTHTETR"/>
</dbReference>
<dbReference type="SUPFAM" id="SSF48498">
    <property type="entry name" value="Tetracyclin repressor-like, C-terminal domain"/>
    <property type="match status" value="1"/>
</dbReference>
<dbReference type="PANTHER" id="PTHR30055">
    <property type="entry name" value="HTH-TYPE TRANSCRIPTIONAL REGULATOR RUTR"/>
    <property type="match status" value="1"/>
</dbReference>
<dbReference type="Pfam" id="PF00440">
    <property type="entry name" value="TetR_N"/>
    <property type="match status" value="1"/>
</dbReference>
<protein>
    <submittedName>
        <fullName evidence="6">TetR family transcriptional regulator</fullName>
    </submittedName>
</protein>
<dbReference type="InterPro" id="IPR009057">
    <property type="entry name" value="Homeodomain-like_sf"/>
</dbReference>
<sequence length="196" mass="21321">MRTRASVMSAAAAAFQREGYDRSSLARISKASGMSVGAVTFHFSSKEELANAVDRKGRSVTLTTVEQACAEPGTALRRLIGLTLHLARLMEEDPWVSAAIRLARERPQVPAWSAVWLPTVNELLDLASENGELRAGTPVGDVATLVEHLTAGAEVHVMYHRTDDDHESAVERMARLWCLILRGFSVDPSGVEPVTD</sequence>
<gene>
    <name evidence="6" type="ORF">FNQ90_01785</name>
</gene>